<accession>A0A518HCF6</accession>
<evidence type="ECO:0000256" key="1">
    <source>
        <dbReference type="SAM" id="MobiDB-lite"/>
    </source>
</evidence>
<organism evidence="2 3">
    <name type="scientific">Tautonia plasticadhaerens</name>
    <dbReference type="NCBI Taxonomy" id="2527974"/>
    <lineage>
        <taxon>Bacteria</taxon>
        <taxon>Pseudomonadati</taxon>
        <taxon>Planctomycetota</taxon>
        <taxon>Planctomycetia</taxon>
        <taxon>Isosphaerales</taxon>
        <taxon>Isosphaeraceae</taxon>
        <taxon>Tautonia</taxon>
    </lineage>
</organism>
<evidence type="ECO:0000313" key="2">
    <source>
        <dbReference type="EMBL" id="QDV38538.1"/>
    </source>
</evidence>
<keyword evidence="3" id="KW-1185">Reference proteome</keyword>
<evidence type="ECO:0000313" key="3">
    <source>
        <dbReference type="Proteomes" id="UP000317835"/>
    </source>
</evidence>
<reference evidence="2 3" key="1">
    <citation type="submission" date="2019-02" db="EMBL/GenBank/DDBJ databases">
        <title>Deep-cultivation of Planctomycetes and their phenomic and genomic characterization uncovers novel biology.</title>
        <authorList>
            <person name="Wiegand S."/>
            <person name="Jogler M."/>
            <person name="Boedeker C."/>
            <person name="Pinto D."/>
            <person name="Vollmers J."/>
            <person name="Rivas-Marin E."/>
            <person name="Kohn T."/>
            <person name="Peeters S.H."/>
            <person name="Heuer A."/>
            <person name="Rast P."/>
            <person name="Oberbeckmann S."/>
            <person name="Bunk B."/>
            <person name="Jeske O."/>
            <person name="Meyerdierks A."/>
            <person name="Storesund J.E."/>
            <person name="Kallscheuer N."/>
            <person name="Luecker S."/>
            <person name="Lage O.M."/>
            <person name="Pohl T."/>
            <person name="Merkel B.J."/>
            <person name="Hornburger P."/>
            <person name="Mueller R.-W."/>
            <person name="Bruemmer F."/>
            <person name="Labrenz M."/>
            <person name="Spormann A.M."/>
            <person name="Op den Camp H."/>
            <person name="Overmann J."/>
            <person name="Amann R."/>
            <person name="Jetten M.S.M."/>
            <person name="Mascher T."/>
            <person name="Medema M.H."/>
            <person name="Devos D.P."/>
            <person name="Kaster A.-K."/>
            <person name="Ovreas L."/>
            <person name="Rohde M."/>
            <person name="Galperin M.Y."/>
            <person name="Jogler C."/>
        </authorList>
    </citation>
    <scope>NUCLEOTIDE SEQUENCE [LARGE SCALE GENOMIC DNA]</scope>
    <source>
        <strain evidence="2 3">ElP</strain>
    </source>
</reference>
<feature type="compositionally biased region" description="Pro residues" evidence="1">
    <location>
        <begin position="447"/>
        <end position="476"/>
    </location>
</feature>
<feature type="compositionally biased region" description="Basic and acidic residues" evidence="1">
    <location>
        <begin position="1"/>
        <end position="13"/>
    </location>
</feature>
<sequence>MKTPSEKQVEANRRNAMRSTGPRTEAGKARSRMNGLVHGMAAEVVVREEDRPRYQAELDRWDRDAGPCNAVERHLIRRAAVGAVRADRIERAREENRGTAAHDAAERWRKRRQARARKLAQTLALDPSNVLPDLESSAFGCDWLIGRWQALDALLRVGAPWDQLRLTRTQHLLGLPEGTPAPDADPALRALWILAEACSPGRITRLPRVSEAEARLPAEPGAARQALRAMVAGQLDRVERLRDDAWQAVEGPECRSVAVAAAAADTAPDAQLHHRYEVASDRSANAAVRLYLNIRDRRRREQIELAKAAQGCTLLRVPVGGGWWCEVDAAPAPPGFSPLDPLPDPKPPTPAPDGDGDGDGDRGGPFAPAPRVDRALDLGPPPSPGPSTSGPLPPPSPRPPIRPRPSTAPPARPPRRLPLPRRSPPPRPPGPSSPRRSPTSTRRPRPGRLPPPSPGRRPPTIPPRPPIGPPRPPAGPPASGTPDPVRRSGTNPFRPPRDRTS</sequence>
<feature type="region of interest" description="Disordered" evidence="1">
    <location>
        <begin position="335"/>
        <end position="501"/>
    </location>
</feature>
<dbReference type="PRINTS" id="PR01217">
    <property type="entry name" value="PRICHEXTENSN"/>
</dbReference>
<dbReference type="KEGG" id="tpla:ElP_64930"/>
<gene>
    <name evidence="2" type="ORF">ElP_64930</name>
</gene>
<dbReference type="RefSeq" id="WP_145277113.1">
    <property type="nucleotide sequence ID" value="NZ_CP036426.1"/>
</dbReference>
<feature type="compositionally biased region" description="Pro residues" evidence="1">
    <location>
        <begin position="421"/>
        <end position="432"/>
    </location>
</feature>
<feature type="region of interest" description="Disordered" evidence="1">
    <location>
        <begin position="1"/>
        <end position="32"/>
    </location>
</feature>
<proteinExistence type="predicted"/>
<feature type="compositionally biased region" description="Pro residues" evidence="1">
    <location>
        <begin position="335"/>
        <end position="351"/>
    </location>
</feature>
<dbReference type="Proteomes" id="UP000317835">
    <property type="component" value="Chromosome"/>
</dbReference>
<protein>
    <submittedName>
        <fullName evidence="2">Uncharacterized protein</fullName>
    </submittedName>
</protein>
<dbReference type="AlphaFoldDB" id="A0A518HCF6"/>
<dbReference type="OrthoDB" id="21490at2"/>
<name>A0A518HCF6_9BACT</name>
<dbReference type="EMBL" id="CP036426">
    <property type="protein sequence ID" value="QDV38538.1"/>
    <property type="molecule type" value="Genomic_DNA"/>
</dbReference>
<feature type="compositionally biased region" description="Pro residues" evidence="1">
    <location>
        <begin position="379"/>
        <end position="412"/>
    </location>
</feature>